<sequence length="166" mass="19417">MEKIVKTLQEGHSQLRKASEETIRRLNQVFEEQQHRKRDRDCLDQDSNKLFNGYQNMKPQPQGHSLNNPYQEDIKPDVLLDNNTRSQSQYQDGDNMTYSEKEELKHLSEASSLPKLSGVGEYDHMELIYYIDGLFIDVPSIPYYCINSRLNTELKGNASIWNTEMK</sequence>
<dbReference type="Proteomes" id="UP000765509">
    <property type="component" value="Unassembled WGS sequence"/>
</dbReference>
<feature type="compositionally biased region" description="Polar residues" evidence="1">
    <location>
        <begin position="48"/>
        <end position="70"/>
    </location>
</feature>
<name>A0A9Q3FHH7_9BASI</name>
<proteinExistence type="predicted"/>
<evidence type="ECO:0000313" key="2">
    <source>
        <dbReference type="EMBL" id="MBW0538003.1"/>
    </source>
</evidence>
<dbReference type="AlphaFoldDB" id="A0A9Q3FHH7"/>
<accession>A0A9Q3FHH7</accession>
<protein>
    <submittedName>
        <fullName evidence="2">Uncharacterized protein</fullName>
    </submittedName>
</protein>
<organism evidence="2 3">
    <name type="scientific">Austropuccinia psidii MF-1</name>
    <dbReference type="NCBI Taxonomy" id="1389203"/>
    <lineage>
        <taxon>Eukaryota</taxon>
        <taxon>Fungi</taxon>
        <taxon>Dikarya</taxon>
        <taxon>Basidiomycota</taxon>
        <taxon>Pucciniomycotina</taxon>
        <taxon>Pucciniomycetes</taxon>
        <taxon>Pucciniales</taxon>
        <taxon>Sphaerophragmiaceae</taxon>
        <taxon>Austropuccinia</taxon>
    </lineage>
</organism>
<dbReference type="EMBL" id="AVOT02042583">
    <property type="protein sequence ID" value="MBW0538003.1"/>
    <property type="molecule type" value="Genomic_DNA"/>
</dbReference>
<feature type="region of interest" description="Disordered" evidence="1">
    <location>
        <begin position="30"/>
        <end position="72"/>
    </location>
</feature>
<keyword evidence="3" id="KW-1185">Reference proteome</keyword>
<evidence type="ECO:0000313" key="3">
    <source>
        <dbReference type="Proteomes" id="UP000765509"/>
    </source>
</evidence>
<gene>
    <name evidence="2" type="ORF">O181_077718</name>
</gene>
<feature type="region of interest" description="Disordered" evidence="1">
    <location>
        <begin position="1"/>
        <end position="20"/>
    </location>
</feature>
<reference evidence="2" key="1">
    <citation type="submission" date="2021-03" db="EMBL/GenBank/DDBJ databases">
        <title>Draft genome sequence of rust myrtle Austropuccinia psidii MF-1, a brazilian biotype.</title>
        <authorList>
            <person name="Quecine M.C."/>
            <person name="Pachon D.M.R."/>
            <person name="Bonatelli M.L."/>
            <person name="Correr F.H."/>
            <person name="Franceschini L.M."/>
            <person name="Leite T.F."/>
            <person name="Margarido G.R.A."/>
            <person name="Almeida C.A."/>
            <person name="Ferrarezi J.A."/>
            <person name="Labate C.A."/>
        </authorList>
    </citation>
    <scope>NUCLEOTIDE SEQUENCE</scope>
    <source>
        <strain evidence="2">MF-1</strain>
    </source>
</reference>
<comment type="caution">
    <text evidence="2">The sequence shown here is derived from an EMBL/GenBank/DDBJ whole genome shotgun (WGS) entry which is preliminary data.</text>
</comment>
<evidence type="ECO:0000256" key="1">
    <source>
        <dbReference type="SAM" id="MobiDB-lite"/>
    </source>
</evidence>